<accession>A0ABW3VHC8</accession>
<protein>
    <submittedName>
        <fullName evidence="4">Cupin domain-containing protein</fullName>
    </submittedName>
</protein>
<dbReference type="InterPro" id="IPR047183">
    <property type="entry name" value="GDO-like"/>
</dbReference>
<proteinExistence type="predicted"/>
<dbReference type="InterPro" id="IPR013096">
    <property type="entry name" value="Cupin_2"/>
</dbReference>
<keyword evidence="1" id="KW-0223">Dioxygenase</keyword>
<evidence type="ECO:0000256" key="2">
    <source>
        <dbReference type="ARBA" id="ARBA00023002"/>
    </source>
</evidence>
<dbReference type="InterPro" id="IPR014710">
    <property type="entry name" value="RmlC-like_jellyroll"/>
</dbReference>
<keyword evidence="5" id="KW-1185">Reference proteome</keyword>
<dbReference type="Gene3D" id="2.60.120.10">
    <property type="entry name" value="Jelly Rolls"/>
    <property type="match status" value="1"/>
</dbReference>
<organism evidence="4 5">
    <name type="scientific">Pseudonocardia benzenivorans</name>
    <dbReference type="NCBI Taxonomy" id="228005"/>
    <lineage>
        <taxon>Bacteria</taxon>
        <taxon>Bacillati</taxon>
        <taxon>Actinomycetota</taxon>
        <taxon>Actinomycetes</taxon>
        <taxon>Pseudonocardiales</taxon>
        <taxon>Pseudonocardiaceae</taxon>
        <taxon>Pseudonocardia</taxon>
    </lineage>
</organism>
<dbReference type="Pfam" id="PF07883">
    <property type="entry name" value="Cupin_2"/>
    <property type="match status" value="1"/>
</dbReference>
<reference evidence="5" key="1">
    <citation type="journal article" date="2019" name="Int. J. Syst. Evol. Microbiol.">
        <title>The Global Catalogue of Microorganisms (GCM) 10K type strain sequencing project: providing services to taxonomists for standard genome sequencing and annotation.</title>
        <authorList>
            <consortium name="The Broad Institute Genomics Platform"/>
            <consortium name="The Broad Institute Genome Sequencing Center for Infectious Disease"/>
            <person name="Wu L."/>
            <person name="Ma J."/>
        </authorList>
    </citation>
    <scope>NUCLEOTIDE SEQUENCE [LARGE SCALE GENOMIC DNA]</scope>
    <source>
        <strain evidence="5">CCUG 49018</strain>
    </source>
</reference>
<evidence type="ECO:0000313" key="4">
    <source>
        <dbReference type="EMBL" id="MFD1234058.1"/>
    </source>
</evidence>
<gene>
    <name evidence="4" type="ORF">ACFQ34_12255</name>
</gene>
<comment type="caution">
    <text evidence="4">The sequence shown here is derived from an EMBL/GenBank/DDBJ whole genome shotgun (WGS) entry which is preliminary data.</text>
</comment>
<sequence>MSDDLESFRAGIARQRTPLPRDNEDARFVIRTDEVQWYTPKGTNPSHLGPVLGLPIKSFELFLQEIPAGGSSDMQQHHHEAVHYIMSGRGYSEIGPGRYEWATGDFVSIPPMEWHRHYNSDDSEPVRMLLIENSKLLDALDLNYRTSAGLVTWAELQDPERDPHTH</sequence>
<evidence type="ECO:0000256" key="1">
    <source>
        <dbReference type="ARBA" id="ARBA00022964"/>
    </source>
</evidence>
<evidence type="ECO:0000313" key="5">
    <source>
        <dbReference type="Proteomes" id="UP001597182"/>
    </source>
</evidence>
<evidence type="ECO:0000259" key="3">
    <source>
        <dbReference type="Pfam" id="PF07883"/>
    </source>
</evidence>
<dbReference type="Proteomes" id="UP001597182">
    <property type="component" value="Unassembled WGS sequence"/>
</dbReference>
<dbReference type="EMBL" id="JBHTMB010000107">
    <property type="protein sequence ID" value="MFD1234058.1"/>
    <property type="molecule type" value="Genomic_DNA"/>
</dbReference>
<dbReference type="RefSeq" id="WP_379652943.1">
    <property type="nucleotide sequence ID" value="NZ_JBHTMB010000107.1"/>
</dbReference>
<dbReference type="PANTHER" id="PTHR41517">
    <property type="entry name" value="1,2-DIOXYGENASE PROTEIN-RELATED"/>
    <property type="match status" value="1"/>
</dbReference>
<dbReference type="PANTHER" id="PTHR41517:SF1">
    <property type="entry name" value="CUPIN"/>
    <property type="match status" value="1"/>
</dbReference>
<dbReference type="SUPFAM" id="SSF51182">
    <property type="entry name" value="RmlC-like cupins"/>
    <property type="match status" value="1"/>
</dbReference>
<feature type="domain" description="Cupin type-2" evidence="3">
    <location>
        <begin position="63"/>
        <end position="131"/>
    </location>
</feature>
<dbReference type="InterPro" id="IPR011051">
    <property type="entry name" value="RmlC_Cupin_sf"/>
</dbReference>
<name>A0ABW3VHC8_9PSEU</name>
<keyword evidence="2" id="KW-0560">Oxidoreductase</keyword>